<dbReference type="InterPro" id="IPR001193">
    <property type="entry name" value="MBTPS2"/>
</dbReference>
<dbReference type="GO" id="GO:0016020">
    <property type="term" value="C:membrane"/>
    <property type="evidence" value="ECO:0007669"/>
    <property type="project" value="InterPro"/>
</dbReference>
<evidence type="ECO:0000313" key="4">
    <source>
        <dbReference type="Proteomes" id="UP000315648"/>
    </source>
</evidence>
<dbReference type="PANTHER" id="PTHR13325">
    <property type="entry name" value="PROTEASE M50 MEMBRANE-BOUND TRANSCRIPTION FACTOR SITE 2 PROTEASE"/>
    <property type="match status" value="1"/>
</dbReference>
<dbReference type="Gene3D" id="1.10.10.1150">
    <property type="entry name" value="Coenzyme PQQ synthesis protein D (PqqD)"/>
    <property type="match status" value="1"/>
</dbReference>
<feature type="transmembrane region" description="Helical" evidence="2">
    <location>
        <begin position="192"/>
        <end position="211"/>
    </location>
</feature>
<evidence type="ECO:0000256" key="1">
    <source>
        <dbReference type="SAM" id="Coils"/>
    </source>
</evidence>
<dbReference type="Proteomes" id="UP000315648">
    <property type="component" value="Unassembled WGS sequence"/>
</dbReference>
<keyword evidence="2" id="KW-0812">Transmembrane</keyword>
<feature type="transmembrane region" description="Helical" evidence="2">
    <location>
        <begin position="231"/>
        <end position="251"/>
    </location>
</feature>
<name>A0A556QIW4_9BACT</name>
<gene>
    <name evidence="3" type="ORF">FPL22_10490</name>
</gene>
<feature type="coiled-coil region" evidence="1">
    <location>
        <begin position="529"/>
        <end position="556"/>
    </location>
</feature>
<dbReference type="CDD" id="cd05709">
    <property type="entry name" value="S2P-M50"/>
    <property type="match status" value="1"/>
</dbReference>
<dbReference type="InterPro" id="IPR041881">
    <property type="entry name" value="PqqD_sf"/>
</dbReference>
<dbReference type="GO" id="GO:0004222">
    <property type="term" value="F:metalloendopeptidase activity"/>
    <property type="evidence" value="ECO:0007669"/>
    <property type="project" value="InterPro"/>
</dbReference>
<accession>A0A556QIW4</accession>
<proteinExistence type="predicted"/>
<dbReference type="EMBL" id="VMBG01000002">
    <property type="protein sequence ID" value="TSJ76551.1"/>
    <property type="molecule type" value="Genomic_DNA"/>
</dbReference>
<evidence type="ECO:0000313" key="3">
    <source>
        <dbReference type="EMBL" id="TSJ76551.1"/>
    </source>
</evidence>
<keyword evidence="1" id="KW-0175">Coiled coil</keyword>
<dbReference type="GO" id="GO:0031293">
    <property type="term" value="P:membrane protein intracellular domain proteolysis"/>
    <property type="evidence" value="ECO:0007669"/>
    <property type="project" value="TreeGrafter"/>
</dbReference>
<feature type="transmembrane region" description="Helical" evidence="2">
    <location>
        <begin position="358"/>
        <end position="386"/>
    </location>
</feature>
<feature type="transmembrane region" description="Helical" evidence="2">
    <location>
        <begin position="258"/>
        <end position="279"/>
    </location>
</feature>
<comment type="caution">
    <text evidence="3">The sequence shown here is derived from an EMBL/GenBank/DDBJ whole genome shotgun (WGS) entry which is preliminary data.</text>
</comment>
<protein>
    <recommendedName>
        <fullName evidence="5">HlyD family efflux transporter periplasmic adaptor subunit</fullName>
    </recommendedName>
</protein>
<dbReference type="OrthoDB" id="9800627at2"/>
<dbReference type="SUPFAM" id="SSF111369">
    <property type="entry name" value="HlyD-like secretion proteins"/>
    <property type="match status" value="1"/>
</dbReference>
<feature type="transmembrane region" description="Helical" evidence="2">
    <location>
        <begin position="291"/>
        <end position="311"/>
    </location>
</feature>
<evidence type="ECO:0000256" key="2">
    <source>
        <dbReference type="SAM" id="Phobius"/>
    </source>
</evidence>
<sequence length="729" mass="81172">MSGEPRQIFSESWHRVAGQRLRLRPSVRMRRQSYRGEPWFVAQDSFTEAFYRFRPEAYDFIARLDGSQTVEEVWKGCLDRSPDTAPGQSEVVSLLAQLYQANLLAGDTPGDAARLFARHQKRAQRELASQFFGIFFLRVRLLDPDRFLSRVWPSLRWLATRWGVAAWSALLVLGIGMVISNWDRAVDQSAGVLAPGNLLLLYAAFTVAKLIHEFGHGFAVKAFGGEVHAMGVTFLVFTPIPYVDATAAWAFRERWKRVMVGCAGMIPEMAYAAIAAVVWAGTGTGTINTLAYNTMITASVSTLLFNLNPLLRFDGYYILSDLLDVPNLQGRSFRQWLHLVETKVFHARGLESPGRTPAGVAGFLSFGAASWVYRIIITVTIILLVADRYFGLGLLAGVITGIGAFIIPVVKAVQYLLREPRIERVRRRAWAFSAGAVVFVIILLGVIPFPQHFRAPGVVRAAGSRDVYTSVGGWAAEAKAVSGSSVQTGETLVRMESPELVLELMAAKADLQQVEARERQMLSDLAAGIEPMKRRREAVQARLERLEKDRTALNLISPSTGQWVSPRSDDWAGLWLPRGARVGEVVGPGREWEFFAVVDQNDARSLFAANAAKERAEVRFHGSSGRVLTVTGWSVVPGRQEVLPSPALGWKAHGPIRVRADDEHGMRADQPFFLVTGRIPVDSVKDSDEPGPVLWQGRTGVMRFDMPWSPLLVQWVRSFRQLLQERYRI</sequence>
<feature type="transmembrane region" description="Helical" evidence="2">
    <location>
        <begin position="392"/>
        <end position="417"/>
    </location>
</feature>
<dbReference type="AlphaFoldDB" id="A0A556QIW4"/>
<feature type="transmembrane region" description="Helical" evidence="2">
    <location>
        <begin position="429"/>
        <end position="449"/>
    </location>
</feature>
<dbReference type="RefSeq" id="WP_144230308.1">
    <property type="nucleotide sequence ID" value="NZ_CBCRVV010000004.1"/>
</dbReference>
<dbReference type="GO" id="GO:0005737">
    <property type="term" value="C:cytoplasm"/>
    <property type="evidence" value="ECO:0007669"/>
    <property type="project" value="TreeGrafter"/>
</dbReference>
<dbReference type="PANTHER" id="PTHR13325:SF3">
    <property type="entry name" value="MEMBRANE-BOUND TRANSCRIPTION FACTOR SITE-2 PROTEASE"/>
    <property type="match status" value="1"/>
</dbReference>
<keyword evidence="4" id="KW-1185">Reference proteome</keyword>
<evidence type="ECO:0008006" key="5">
    <source>
        <dbReference type="Google" id="ProtNLM"/>
    </source>
</evidence>
<feature type="transmembrane region" description="Helical" evidence="2">
    <location>
        <begin position="162"/>
        <end position="180"/>
    </location>
</feature>
<organism evidence="3 4">
    <name type="scientific">Rariglobus hedericola</name>
    <dbReference type="NCBI Taxonomy" id="2597822"/>
    <lineage>
        <taxon>Bacteria</taxon>
        <taxon>Pseudomonadati</taxon>
        <taxon>Verrucomicrobiota</taxon>
        <taxon>Opitutia</taxon>
        <taxon>Opitutales</taxon>
        <taxon>Opitutaceae</taxon>
        <taxon>Rariglobus</taxon>
    </lineage>
</organism>
<keyword evidence="2" id="KW-0472">Membrane</keyword>
<keyword evidence="2" id="KW-1133">Transmembrane helix</keyword>
<reference evidence="3 4" key="1">
    <citation type="submission" date="2019-07" db="EMBL/GenBank/DDBJ databases">
        <title>Description of 53C-WASEF.</title>
        <authorList>
            <person name="Pitt A."/>
            <person name="Hahn M.W."/>
        </authorList>
    </citation>
    <scope>NUCLEOTIDE SEQUENCE [LARGE SCALE GENOMIC DNA]</scope>
    <source>
        <strain evidence="3 4">53C-WASEF</strain>
    </source>
</reference>